<keyword evidence="3" id="KW-1185">Reference proteome</keyword>
<dbReference type="InterPro" id="IPR029044">
    <property type="entry name" value="Nucleotide-diphossugar_trans"/>
</dbReference>
<organism evidence="2 3">
    <name type="scientific">Thiobacillus sedimenti</name>
    <dbReference type="NCBI Taxonomy" id="3110231"/>
    <lineage>
        <taxon>Bacteria</taxon>
        <taxon>Pseudomonadati</taxon>
        <taxon>Pseudomonadota</taxon>
        <taxon>Betaproteobacteria</taxon>
        <taxon>Nitrosomonadales</taxon>
        <taxon>Thiobacillaceae</taxon>
        <taxon>Thiobacillus</taxon>
    </lineage>
</organism>
<name>A0ABZ1CKA0_9PROT</name>
<dbReference type="RefSeq" id="WP_324780165.1">
    <property type="nucleotide sequence ID" value="NZ_CP141769.1"/>
</dbReference>
<dbReference type="Gene3D" id="3.90.550.10">
    <property type="entry name" value="Spore Coat Polysaccharide Biosynthesis Protein SpsA, Chain A"/>
    <property type="match status" value="1"/>
</dbReference>
<dbReference type="SUPFAM" id="SSF53448">
    <property type="entry name" value="Nucleotide-diphospho-sugar transferases"/>
    <property type="match status" value="1"/>
</dbReference>
<dbReference type="Proteomes" id="UP001334732">
    <property type="component" value="Chromosome"/>
</dbReference>
<dbReference type="InterPro" id="IPR001173">
    <property type="entry name" value="Glyco_trans_2-like"/>
</dbReference>
<protein>
    <submittedName>
        <fullName evidence="2">Glycosyltransferase family 2 protein</fullName>
    </submittedName>
</protein>
<dbReference type="InterPro" id="IPR050834">
    <property type="entry name" value="Glycosyltransf_2"/>
</dbReference>
<gene>
    <name evidence="2" type="ORF">VA613_01830</name>
</gene>
<dbReference type="CDD" id="cd00761">
    <property type="entry name" value="Glyco_tranf_GTA_type"/>
    <property type="match status" value="1"/>
</dbReference>
<proteinExistence type="predicted"/>
<sequence length="288" mass="32272">MSETLHPWPVAVFAHNEARNIIACLDSLQAAASRPLACHVLANACTDRTEALVREYAADHPDVRLVSIALGDKANAWNVFVHEVVAHADTPCFFIDGDVRATPGALDAMARALAQHPQANGVSALPRSGRGVKAFQRDMLRDSGVAGNLYGLRAGFVERIRAQAIKMPIGTIGEDALMGAMLKWDLRGDSRWDNARVVVAREAGFEFDSVSPWLPREWKKYFRRRVRYSVRGYQNKMLGRAIQPAGFAALPHHVRELYPRYPEVLRLEWRGLNTLFDWLALHEIRTAR</sequence>
<dbReference type="Pfam" id="PF00535">
    <property type="entry name" value="Glycos_transf_2"/>
    <property type="match status" value="1"/>
</dbReference>
<dbReference type="PANTHER" id="PTHR43685">
    <property type="entry name" value="GLYCOSYLTRANSFERASE"/>
    <property type="match status" value="1"/>
</dbReference>
<evidence type="ECO:0000313" key="3">
    <source>
        <dbReference type="Proteomes" id="UP001334732"/>
    </source>
</evidence>
<evidence type="ECO:0000259" key="1">
    <source>
        <dbReference type="Pfam" id="PF00535"/>
    </source>
</evidence>
<feature type="domain" description="Glycosyltransferase 2-like" evidence="1">
    <location>
        <begin position="10"/>
        <end position="138"/>
    </location>
</feature>
<dbReference type="EMBL" id="CP141769">
    <property type="protein sequence ID" value="WRS39634.1"/>
    <property type="molecule type" value="Genomic_DNA"/>
</dbReference>
<dbReference type="PANTHER" id="PTHR43685:SF14">
    <property type="entry name" value="GLYCOSYLTRANSFERASE 2-LIKE DOMAIN-CONTAINING PROTEIN"/>
    <property type="match status" value="1"/>
</dbReference>
<accession>A0ABZ1CKA0</accession>
<evidence type="ECO:0000313" key="2">
    <source>
        <dbReference type="EMBL" id="WRS39634.1"/>
    </source>
</evidence>
<reference evidence="2 3" key="1">
    <citation type="submission" date="2023-12" db="EMBL/GenBank/DDBJ databases">
        <title>Thiobacillus sedimentum sp. nov., a chemolithoautotrophic sulfur-oxidizing bacterium isolated from freshwater sediment.</title>
        <authorList>
            <person name="Luo J."/>
            <person name="Dai C."/>
        </authorList>
    </citation>
    <scope>NUCLEOTIDE SEQUENCE [LARGE SCALE GENOMIC DNA]</scope>
    <source>
        <strain evidence="2 3">SCUT-2</strain>
    </source>
</reference>